<dbReference type="RefSeq" id="WP_012499566.1">
    <property type="nucleotide sequence ID" value="NC_011026.1"/>
</dbReference>
<dbReference type="Gene3D" id="3.40.830.10">
    <property type="entry name" value="LigB-like"/>
    <property type="match status" value="1"/>
</dbReference>
<accession>B3QXV4</accession>
<evidence type="ECO:0000313" key="8">
    <source>
        <dbReference type="Proteomes" id="UP000001208"/>
    </source>
</evidence>
<comment type="cofactor">
    <cofactor evidence="1">
        <name>Zn(2+)</name>
        <dbReference type="ChEBI" id="CHEBI:29105"/>
    </cofactor>
</comment>
<dbReference type="Proteomes" id="UP000001208">
    <property type="component" value="Chromosome"/>
</dbReference>
<evidence type="ECO:0000256" key="5">
    <source>
        <dbReference type="ARBA" id="ARBA00023002"/>
    </source>
</evidence>
<name>B3QXV4_CHLT3</name>
<keyword evidence="3" id="KW-0479">Metal-binding</keyword>
<proteinExistence type="inferred from homology"/>
<keyword evidence="5" id="KW-0560">Oxidoreductase</keyword>
<dbReference type="STRING" id="517418.Ctha_1018"/>
<dbReference type="OrthoDB" id="9790889at2"/>
<comment type="similarity">
    <text evidence="2">Belongs to the DODA-type extradiol aromatic ring-opening dioxygenase family.</text>
</comment>
<dbReference type="GO" id="GO:0016702">
    <property type="term" value="F:oxidoreductase activity, acting on single donors with incorporation of molecular oxygen, incorporation of two atoms of oxygen"/>
    <property type="evidence" value="ECO:0007669"/>
    <property type="project" value="UniProtKB-ARBA"/>
</dbReference>
<dbReference type="Pfam" id="PF02900">
    <property type="entry name" value="LigB"/>
    <property type="match status" value="1"/>
</dbReference>
<protein>
    <submittedName>
        <fullName evidence="7">Extradiol ring-cleavage dioxygenase class III protein subunit B</fullName>
    </submittedName>
</protein>
<evidence type="ECO:0000256" key="4">
    <source>
        <dbReference type="ARBA" id="ARBA00022833"/>
    </source>
</evidence>
<dbReference type="eggNOG" id="COG3384">
    <property type="taxonomic scope" value="Bacteria"/>
</dbReference>
<dbReference type="KEGG" id="cts:Ctha_1018"/>
<evidence type="ECO:0000256" key="2">
    <source>
        <dbReference type="ARBA" id="ARBA00007581"/>
    </source>
</evidence>
<organism evidence="7 8">
    <name type="scientific">Chloroherpeton thalassium (strain ATCC 35110 / GB-78)</name>
    <dbReference type="NCBI Taxonomy" id="517418"/>
    <lineage>
        <taxon>Bacteria</taxon>
        <taxon>Pseudomonadati</taxon>
        <taxon>Chlorobiota</taxon>
        <taxon>Chlorobiia</taxon>
        <taxon>Chlorobiales</taxon>
        <taxon>Chloroherpetonaceae</taxon>
        <taxon>Chloroherpeton</taxon>
    </lineage>
</organism>
<dbReference type="SUPFAM" id="SSF53213">
    <property type="entry name" value="LigB-like"/>
    <property type="match status" value="1"/>
</dbReference>
<dbReference type="PIRSF" id="PIRSF006157">
    <property type="entry name" value="Doxgns_DODA"/>
    <property type="match status" value="1"/>
</dbReference>
<evidence type="ECO:0000259" key="6">
    <source>
        <dbReference type="Pfam" id="PF02900"/>
    </source>
</evidence>
<gene>
    <name evidence="7" type="ordered locus">Ctha_1018</name>
</gene>
<dbReference type="InterPro" id="IPR014436">
    <property type="entry name" value="Extradiol_dOase_DODA"/>
</dbReference>
<keyword evidence="4" id="KW-0862">Zinc</keyword>
<dbReference type="HOGENOM" id="CLU_046582_0_0_10"/>
<dbReference type="CDD" id="cd07363">
    <property type="entry name" value="45_DOPA_Dioxygenase"/>
    <property type="match status" value="1"/>
</dbReference>
<feature type="domain" description="Extradiol ring-cleavage dioxygenase class III enzyme subunit B" evidence="6">
    <location>
        <begin position="33"/>
        <end position="249"/>
    </location>
</feature>
<dbReference type="InterPro" id="IPR004183">
    <property type="entry name" value="Xdiol_dOase_suB"/>
</dbReference>
<evidence type="ECO:0000313" key="7">
    <source>
        <dbReference type="EMBL" id="ACF13482.1"/>
    </source>
</evidence>
<dbReference type="GO" id="GO:0008270">
    <property type="term" value="F:zinc ion binding"/>
    <property type="evidence" value="ECO:0007669"/>
    <property type="project" value="InterPro"/>
</dbReference>
<keyword evidence="8" id="KW-1185">Reference proteome</keyword>
<dbReference type="PANTHER" id="PTHR30096">
    <property type="entry name" value="4,5-DOPA DIOXYGENASE EXTRADIOL-LIKE PROTEIN"/>
    <property type="match status" value="1"/>
</dbReference>
<keyword evidence="7" id="KW-0223">Dioxygenase</keyword>
<dbReference type="EMBL" id="CP001100">
    <property type="protein sequence ID" value="ACF13482.1"/>
    <property type="molecule type" value="Genomic_DNA"/>
</dbReference>
<dbReference type="AlphaFoldDB" id="B3QXV4"/>
<evidence type="ECO:0000256" key="3">
    <source>
        <dbReference type="ARBA" id="ARBA00022723"/>
    </source>
</evidence>
<sequence length="266" mass="30358">MKNKTKTILFLSHGGGPLPLLGDESHSEMVKNLKILAEEIDKPSAIILISAHWEEEIPTITSAATPSLSYDYYGFPEESYQIQYPCPGEPLLANEVRRLLNKSGINTRLDEHRGFDHGLFVPLKIMYPNADIPCVQLSLLKSLNPAEHIRIGSALSEIKYEKLLIIGSGFSFHNMRAFFNTQTAETKAMNESFEQWLIDTCSNQEIGEAERTKRLENWENAPFGRYCHPREEHLLPLHICYGVAQSACKKYIELRILNKKSSFYLW</sequence>
<dbReference type="GO" id="GO:0008198">
    <property type="term" value="F:ferrous iron binding"/>
    <property type="evidence" value="ECO:0007669"/>
    <property type="project" value="InterPro"/>
</dbReference>
<evidence type="ECO:0000256" key="1">
    <source>
        <dbReference type="ARBA" id="ARBA00001947"/>
    </source>
</evidence>
<dbReference type="PANTHER" id="PTHR30096:SF0">
    <property type="entry name" value="4,5-DOPA DIOXYGENASE EXTRADIOL-LIKE PROTEIN"/>
    <property type="match status" value="1"/>
</dbReference>
<reference evidence="7 8" key="1">
    <citation type="submission" date="2008-06" db="EMBL/GenBank/DDBJ databases">
        <title>Complete sequence of Chloroherpeton thalassium ATCC 35110.</title>
        <authorList>
            <consortium name="US DOE Joint Genome Institute"/>
            <person name="Lucas S."/>
            <person name="Copeland A."/>
            <person name="Lapidus A."/>
            <person name="Glavina del Rio T."/>
            <person name="Dalin E."/>
            <person name="Tice H."/>
            <person name="Bruce D."/>
            <person name="Goodwin L."/>
            <person name="Pitluck S."/>
            <person name="Schmutz J."/>
            <person name="Larimer F."/>
            <person name="Land M."/>
            <person name="Hauser L."/>
            <person name="Kyrpides N."/>
            <person name="Mikhailova N."/>
            <person name="Liu Z."/>
            <person name="Li T."/>
            <person name="Zhao F."/>
            <person name="Overmann J."/>
            <person name="Bryant D.A."/>
            <person name="Richardson P."/>
        </authorList>
    </citation>
    <scope>NUCLEOTIDE SEQUENCE [LARGE SCALE GENOMIC DNA]</scope>
    <source>
        <strain evidence="8">ATCC 35110 / GB-78</strain>
    </source>
</reference>